<reference evidence="2 3" key="1">
    <citation type="journal article" date="2003" name="Science">
        <title>Genome of Geobacter sulfurreducens: metal reduction in subsurface environments.</title>
        <authorList>
            <person name="Methe B.A."/>
            <person name="Nelson K.E."/>
            <person name="Eisen J.A."/>
            <person name="Paulsen I.T."/>
            <person name="Nelson W."/>
            <person name="Heidelberg J.F."/>
            <person name="Wu D."/>
            <person name="Wu M."/>
            <person name="Ward N."/>
            <person name="Beanan M.J."/>
            <person name="Dodson R.J."/>
            <person name="Madupu R."/>
            <person name="Brinkac L.M."/>
            <person name="Daugherty S.C."/>
            <person name="DeBoy R.T."/>
            <person name="Durkin A.S."/>
            <person name="Gwinn M."/>
            <person name="Kolonay J.F."/>
            <person name="Sullivan S.A."/>
            <person name="Haft D.H."/>
            <person name="Selengut J."/>
            <person name="Davidsen T.M."/>
            <person name="Zafar N."/>
            <person name="White O."/>
            <person name="Tran B."/>
            <person name="Romero C."/>
            <person name="Forberger H.A."/>
            <person name="Weidman J."/>
            <person name="Khouri H."/>
            <person name="Feldblyum T.V."/>
            <person name="Utterback T.R."/>
            <person name="Van Aken S.E."/>
            <person name="Lovley D.R."/>
            <person name="Fraser C.M."/>
        </authorList>
    </citation>
    <scope>NUCLEOTIDE SEQUENCE [LARGE SCALE GENOMIC DNA]</scope>
    <source>
        <strain evidence="3">ATCC 51573 / DSM 12127 / PCA</strain>
    </source>
</reference>
<dbReference type="InParanoid" id="I7F9N8"/>
<dbReference type="HOGENOM" id="CLU_2699453_0_0_7"/>
<dbReference type="AlphaFoldDB" id="I7F9N8"/>
<gene>
    <name evidence="2" type="ordered locus">GSU3601</name>
</gene>
<proteinExistence type="predicted"/>
<dbReference type="OrthoDB" id="9888345at2"/>
<evidence type="ECO:0000313" key="3">
    <source>
        <dbReference type="Proteomes" id="UP000000577"/>
    </source>
</evidence>
<keyword evidence="3" id="KW-1185">Reference proteome</keyword>
<evidence type="ECO:0000256" key="1">
    <source>
        <dbReference type="SAM" id="MobiDB-lite"/>
    </source>
</evidence>
<organism evidence="2 3">
    <name type="scientific">Geobacter sulfurreducens (strain ATCC 51573 / DSM 12127 / PCA)</name>
    <dbReference type="NCBI Taxonomy" id="243231"/>
    <lineage>
        <taxon>Bacteria</taxon>
        <taxon>Pseudomonadati</taxon>
        <taxon>Thermodesulfobacteriota</taxon>
        <taxon>Desulfuromonadia</taxon>
        <taxon>Geobacterales</taxon>
        <taxon>Geobacteraceae</taxon>
        <taxon>Geobacter</taxon>
    </lineage>
</organism>
<accession>I7F9N8</accession>
<feature type="region of interest" description="Disordered" evidence="1">
    <location>
        <begin position="25"/>
        <end position="45"/>
    </location>
</feature>
<reference evidence="2 3" key="2">
    <citation type="journal article" date="2012" name="BMC Genomics">
        <title>Comparative genomic analysis of Geobacter sulfurreducens KN400, a strain with enhanced capacity for extracellular electron transfer and electricity production.</title>
        <authorList>
            <person name="Butler J.E."/>
            <person name="Young N.D."/>
            <person name="Aklujkar M."/>
            <person name="Lovley D.R."/>
        </authorList>
    </citation>
    <scope>NUCLEOTIDE SEQUENCE [LARGE SCALE GENOMIC DNA]</scope>
    <source>
        <strain evidence="3">ATCC 51573 / DSM 12127 / PCA</strain>
    </source>
</reference>
<name>I7F9N8_GEOSL</name>
<dbReference type="Proteomes" id="UP000000577">
    <property type="component" value="Chromosome"/>
</dbReference>
<dbReference type="KEGG" id="gsu:GSU3601"/>
<dbReference type="EnsemblBacteria" id="AFP20494">
    <property type="protein sequence ID" value="AFP20494"/>
    <property type="gene ID" value="GSU3601"/>
</dbReference>
<evidence type="ECO:0000313" key="2">
    <source>
        <dbReference type="EMBL" id="AFP20494.1"/>
    </source>
</evidence>
<dbReference type="EMBL" id="AE017180">
    <property type="protein sequence ID" value="AFP20494.1"/>
    <property type="molecule type" value="Genomic_DNA"/>
</dbReference>
<protein>
    <submittedName>
        <fullName evidence="2">Uncharacterized protein</fullName>
    </submittedName>
</protein>
<sequence length="73" mass="7779">MQLTFNQLGEFLIFCAVRRSAAGRVPVRAGRKNSSQASAGDADMITNRSEEAVGMMMHLHCVGPAGRKGGEIS</sequence>